<evidence type="ECO:0000313" key="2">
    <source>
        <dbReference type="Proteomes" id="UP001054837"/>
    </source>
</evidence>
<reference evidence="1 2" key="1">
    <citation type="submission" date="2021-06" db="EMBL/GenBank/DDBJ databases">
        <title>Caerostris darwini draft genome.</title>
        <authorList>
            <person name="Kono N."/>
            <person name="Arakawa K."/>
        </authorList>
    </citation>
    <scope>NUCLEOTIDE SEQUENCE [LARGE SCALE GENOMIC DNA]</scope>
</reference>
<proteinExistence type="predicted"/>
<name>A0AAV4QQD0_9ARAC</name>
<comment type="caution">
    <text evidence="1">The sequence shown here is derived from an EMBL/GenBank/DDBJ whole genome shotgun (WGS) entry which is preliminary data.</text>
</comment>
<keyword evidence="2" id="KW-1185">Reference proteome</keyword>
<evidence type="ECO:0000313" key="1">
    <source>
        <dbReference type="EMBL" id="GIY09768.1"/>
    </source>
</evidence>
<organism evidence="1 2">
    <name type="scientific">Caerostris darwini</name>
    <dbReference type="NCBI Taxonomy" id="1538125"/>
    <lineage>
        <taxon>Eukaryota</taxon>
        <taxon>Metazoa</taxon>
        <taxon>Ecdysozoa</taxon>
        <taxon>Arthropoda</taxon>
        <taxon>Chelicerata</taxon>
        <taxon>Arachnida</taxon>
        <taxon>Araneae</taxon>
        <taxon>Araneomorphae</taxon>
        <taxon>Entelegynae</taxon>
        <taxon>Araneoidea</taxon>
        <taxon>Araneidae</taxon>
        <taxon>Caerostris</taxon>
    </lineage>
</organism>
<accession>A0AAV4QQD0</accession>
<dbReference type="Proteomes" id="UP001054837">
    <property type="component" value="Unassembled WGS sequence"/>
</dbReference>
<gene>
    <name evidence="1" type="ORF">CDAR_60361</name>
</gene>
<dbReference type="AlphaFoldDB" id="A0AAV4QQD0"/>
<sequence length="112" mass="12698">MWRKKSSSGLNLGDGSLYPLSQRWKPLLSLSVCLPSPSFLFNNKSSFIKIPLRAFILVKGMGRGGFYSTSFPLCPGVARWDIYIVCKDECSLKTGGTELPQRFLREDRYIRT</sequence>
<dbReference type="EMBL" id="BPLQ01004677">
    <property type="protein sequence ID" value="GIY09768.1"/>
    <property type="molecule type" value="Genomic_DNA"/>
</dbReference>
<protein>
    <submittedName>
        <fullName evidence="1">Uncharacterized protein</fullName>
    </submittedName>
</protein>